<dbReference type="InterPro" id="IPR021815">
    <property type="entry name" value="TsiV"/>
</dbReference>
<evidence type="ECO:0000313" key="2">
    <source>
        <dbReference type="Proteomes" id="UP000000784"/>
    </source>
</evidence>
<name>A9BRI9_DELAS</name>
<evidence type="ECO:0008006" key="3">
    <source>
        <dbReference type="Google" id="ProtNLM"/>
    </source>
</evidence>
<accession>A9BRI9</accession>
<proteinExistence type="predicted"/>
<dbReference type="eggNOG" id="ENOG5032BYX">
    <property type="taxonomic scope" value="Bacteria"/>
</dbReference>
<keyword evidence="2" id="KW-1185">Reference proteome</keyword>
<reference evidence="1 2" key="1">
    <citation type="journal article" date="2004" name="Appl. Environ. Microbiol.">
        <title>Mineralization of individual congeners of linear alkylbenzenesulfonate by defined pairs of heterotrophic bacteria.</title>
        <authorList>
            <person name="Schleheck D."/>
            <person name="Knepper T.P."/>
            <person name="Fischer K."/>
            <person name="Cook A.M."/>
        </authorList>
    </citation>
    <scope>NUCLEOTIDE SEQUENCE [LARGE SCALE GENOMIC DNA]</scope>
    <source>
        <strain evidence="2">DSM 14801 / SPH-1</strain>
    </source>
</reference>
<dbReference type="AlphaFoldDB" id="A9BRI9"/>
<dbReference type="RefSeq" id="WP_012202636.1">
    <property type="nucleotide sequence ID" value="NC_010002.1"/>
</dbReference>
<reference evidence="2" key="2">
    <citation type="submission" date="2007-11" db="EMBL/GenBank/DDBJ databases">
        <title>Complete sequence of Delftia acidovorans DSM 14801 / SPH-1.</title>
        <authorList>
            <person name="Copeland A."/>
            <person name="Lucas S."/>
            <person name="Lapidus A."/>
            <person name="Barry K."/>
            <person name="Glavina del Rio T."/>
            <person name="Dalin E."/>
            <person name="Tice H."/>
            <person name="Pitluck S."/>
            <person name="Lowry S."/>
            <person name="Clum A."/>
            <person name="Schmutz J."/>
            <person name="Larimer F."/>
            <person name="Land M."/>
            <person name="Hauser L."/>
            <person name="Kyrpides N."/>
            <person name="Kim E."/>
            <person name="Schleheck D."/>
            <person name="Richardson P."/>
        </authorList>
    </citation>
    <scope>NUCLEOTIDE SEQUENCE [LARGE SCALE GENOMIC DNA]</scope>
    <source>
        <strain evidence="2">DSM 14801 / SPH-1</strain>
    </source>
</reference>
<organism evidence="1 2">
    <name type="scientific">Delftia acidovorans (strain DSM 14801 / SPH-1)</name>
    <dbReference type="NCBI Taxonomy" id="398578"/>
    <lineage>
        <taxon>Bacteria</taxon>
        <taxon>Pseudomonadati</taxon>
        <taxon>Pseudomonadota</taxon>
        <taxon>Betaproteobacteria</taxon>
        <taxon>Burkholderiales</taxon>
        <taxon>Comamonadaceae</taxon>
        <taxon>Delftia</taxon>
    </lineage>
</organism>
<dbReference type="EMBL" id="CP000884">
    <property type="protein sequence ID" value="ABX33350.1"/>
    <property type="molecule type" value="Genomic_DNA"/>
</dbReference>
<dbReference type="STRING" id="398578.Daci_0704"/>
<dbReference type="Pfam" id="PF11876">
    <property type="entry name" value="TsiV"/>
    <property type="match status" value="1"/>
</dbReference>
<sequence length="369" mass="41398">MGKITMAAEHDFNWPFGNEEADAATVATMDILKALVLQNQFGRICARAGWTIEMVFHDGDSLAVRERSWKVVDLFCEAVGKEKLVYWYDGMPAMLTSAIAQRKLAAKKQKSFDNPKGYALIFHMASGKPNPPEVWENNAQDFRLYCRIENDEGIWYRERYGSIKKGPAMSFIRMAFPAWWIMDQPPERNVGRLTTQIVELMQPYWAIAGWGVMPAVEERNIGPDGKGQQILYPYLQRFPGLNALGSLALMSHDFNNAMYSINWLSFVSDALLEKLGGREAVRKQVEASQYLSAGDVGNCLGIRAGDFPGLGDMGKGLTLPAFGEAARLLKPIRAKSRLNNFIGPPPSGSDDEDAWQLACDAYMRRFDEF</sequence>
<dbReference type="KEGG" id="dac:Daci_0704"/>
<dbReference type="HOGENOM" id="CLU_064907_0_0_4"/>
<evidence type="ECO:0000313" key="1">
    <source>
        <dbReference type="EMBL" id="ABX33350.1"/>
    </source>
</evidence>
<gene>
    <name evidence="1" type="ordered locus">Daci_0704</name>
</gene>
<dbReference type="Proteomes" id="UP000000784">
    <property type="component" value="Chromosome"/>
</dbReference>
<protein>
    <recommendedName>
        <fullName evidence="3">DUF3396 domain-containing protein</fullName>
    </recommendedName>
</protein>
<dbReference type="GeneID" id="77176768"/>